<name>A0A0F9PII9_9ZZZZ</name>
<reference evidence="1" key="1">
    <citation type="journal article" date="2015" name="Nature">
        <title>Complex archaea that bridge the gap between prokaryotes and eukaryotes.</title>
        <authorList>
            <person name="Spang A."/>
            <person name="Saw J.H."/>
            <person name="Jorgensen S.L."/>
            <person name="Zaremba-Niedzwiedzka K."/>
            <person name="Martijn J."/>
            <person name="Lind A.E."/>
            <person name="van Eijk R."/>
            <person name="Schleper C."/>
            <person name="Guy L."/>
            <person name="Ettema T.J."/>
        </authorList>
    </citation>
    <scope>NUCLEOTIDE SEQUENCE</scope>
</reference>
<evidence type="ECO:0000313" key="1">
    <source>
        <dbReference type="EMBL" id="KKN31655.1"/>
    </source>
</evidence>
<organism evidence="1">
    <name type="scientific">marine sediment metagenome</name>
    <dbReference type="NCBI Taxonomy" id="412755"/>
    <lineage>
        <taxon>unclassified sequences</taxon>
        <taxon>metagenomes</taxon>
        <taxon>ecological metagenomes</taxon>
    </lineage>
</organism>
<comment type="caution">
    <text evidence="1">The sequence shown here is derived from an EMBL/GenBank/DDBJ whole genome shotgun (WGS) entry which is preliminary data.</text>
</comment>
<dbReference type="AlphaFoldDB" id="A0A0F9PII9"/>
<dbReference type="EMBL" id="LAZR01002311">
    <property type="protein sequence ID" value="KKN31655.1"/>
    <property type="molecule type" value="Genomic_DNA"/>
</dbReference>
<protein>
    <submittedName>
        <fullName evidence="1">Uncharacterized protein</fullName>
    </submittedName>
</protein>
<accession>A0A0F9PII9</accession>
<sequence length="154" mass="17953">MPINSTNKPPYEVYLDFIESEWYKYVKFSEAIGYFQAGGMLLPSGAIPSIFSVPIECEIDQRGHGENKGTLDIFEFQVKVYTYDADLLFNYKQILSKILIFNNKLKDTPQFSDSGIEWTKITNFEYIPYLISEEHVHYEILCTVQCAYQDSYHL</sequence>
<gene>
    <name evidence="1" type="ORF">LCGC14_0821730</name>
</gene>
<proteinExistence type="predicted"/>